<dbReference type="GO" id="GO:0016407">
    <property type="term" value="F:acetyltransferase activity"/>
    <property type="evidence" value="ECO:0007669"/>
    <property type="project" value="TreeGrafter"/>
</dbReference>
<dbReference type="Pfam" id="PF00198">
    <property type="entry name" value="2-oxoacid_dh"/>
    <property type="match status" value="2"/>
</dbReference>
<evidence type="ECO:0000256" key="3">
    <source>
        <dbReference type="ARBA" id="ARBA00023315"/>
    </source>
</evidence>
<evidence type="ECO:0000256" key="1">
    <source>
        <dbReference type="ARBA" id="ARBA00001938"/>
    </source>
</evidence>
<dbReference type="OrthoDB" id="51791at2759"/>
<dbReference type="PANTHER" id="PTHR43178:SF5">
    <property type="entry name" value="LIPOAMIDE ACYLTRANSFERASE COMPONENT OF BRANCHED-CHAIN ALPHA-KETO ACID DEHYDROGENASE COMPLEX, MITOCHONDRIAL"/>
    <property type="match status" value="1"/>
</dbReference>
<evidence type="ECO:0000313" key="7">
    <source>
        <dbReference type="Proteomes" id="UP000693970"/>
    </source>
</evidence>
<evidence type="ECO:0000259" key="5">
    <source>
        <dbReference type="Pfam" id="PF00198"/>
    </source>
</evidence>
<dbReference type="AlphaFoldDB" id="A0A9K3LEX6"/>
<feature type="domain" description="2-oxoacid dehydrogenase acyltransferase catalytic" evidence="5">
    <location>
        <begin position="257"/>
        <end position="340"/>
    </location>
</feature>
<evidence type="ECO:0000256" key="4">
    <source>
        <dbReference type="SAM" id="SignalP"/>
    </source>
</evidence>
<feature type="chain" id="PRO_5039948489" evidence="4">
    <location>
        <begin position="37"/>
        <end position="351"/>
    </location>
</feature>
<comment type="caution">
    <text evidence="6">The sequence shown here is derived from an EMBL/GenBank/DDBJ whole genome shotgun (WGS) entry which is preliminary data.</text>
</comment>
<accession>A0A9K3LEX6</accession>
<organism evidence="6 7">
    <name type="scientific">Nitzschia inconspicua</name>
    <dbReference type="NCBI Taxonomy" id="303405"/>
    <lineage>
        <taxon>Eukaryota</taxon>
        <taxon>Sar</taxon>
        <taxon>Stramenopiles</taxon>
        <taxon>Ochrophyta</taxon>
        <taxon>Bacillariophyta</taxon>
        <taxon>Bacillariophyceae</taxon>
        <taxon>Bacillariophycidae</taxon>
        <taxon>Bacillariales</taxon>
        <taxon>Bacillariaceae</taxon>
        <taxon>Nitzschia</taxon>
    </lineage>
</organism>
<dbReference type="GO" id="GO:0005737">
    <property type="term" value="C:cytoplasm"/>
    <property type="evidence" value="ECO:0007669"/>
    <property type="project" value="TreeGrafter"/>
</dbReference>
<evidence type="ECO:0000313" key="6">
    <source>
        <dbReference type="EMBL" id="KAG7360872.1"/>
    </source>
</evidence>
<reference evidence="6" key="1">
    <citation type="journal article" date="2021" name="Sci. Rep.">
        <title>Diploid genomic architecture of Nitzschia inconspicua, an elite biomass production diatom.</title>
        <authorList>
            <person name="Oliver A."/>
            <person name="Podell S."/>
            <person name="Pinowska A."/>
            <person name="Traller J.C."/>
            <person name="Smith S.R."/>
            <person name="McClure R."/>
            <person name="Beliaev A."/>
            <person name="Bohutskyi P."/>
            <person name="Hill E.A."/>
            <person name="Rabines A."/>
            <person name="Zheng H."/>
            <person name="Allen L.Z."/>
            <person name="Kuo A."/>
            <person name="Grigoriev I.V."/>
            <person name="Allen A.E."/>
            <person name="Hazlebeck D."/>
            <person name="Allen E.E."/>
        </authorList>
    </citation>
    <scope>NUCLEOTIDE SEQUENCE</scope>
    <source>
        <strain evidence="6">Hildebrandi</strain>
    </source>
</reference>
<feature type="domain" description="2-oxoacid dehydrogenase acyltransferase catalytic" evidence="5">
    <location>
        <begin position="122"/>
        <end position="213"/>
    </location>
</feature>
<dbReference type="EMBL" id="JAGRRH010000013">
    <property type="protein sequence ID" value="KAG7360872.1"/>
    <property type="molecule type" value="Genomic_DNA"/>
</dbReference>
<keyword evidence="4" id="KW-0732">Signal</keyword>
<evidence type="ECO:0000256" key="2">
    <source>
        <dbReference type="ARBA" id="ARBA00022679"/>
    </source>
</evidence>
<keyword evidence="2" id="KW-0808">Transferase</keyword>
<sequence length="351" mass="39425">MKSLTRSRKMTSTNAQFHGQLFLLLILLARLRVSNNEKNIEEDKVCCVKTQSSPHRAESVGEFEITAKRINSSNIKSSMKMKSQQKRTKVGDRTIVSIPPERALVIDGGILGSKRHIIYGLVEVDVTRAREIRRNQENKVSFTAYLVACLARAVEKHPDVQAYKIGRKYIIFDNVDVSTMIEAEKGGVAIPHILRNANLRSVRDISDEIQKIKSCPEQSEQNSGNLAKKALKVPRWVRMIFYQCMKRDPDMIRDKMGTVMLTSVGMFGNGNGFGITYMPLHTLGLTVGGIQTKPGYIHGEVVPREYLSITMAFDHDIVDGAPAARFAKDLVAFIQDGRLMLDEKREEKADS</sequence>
<keyword evidence="3" id="KW-0012">Acyltransferase</keyword>
<feature type="signal peptide" evidence="4">
    <location>
        <begin position="1"/>
        <end position="36"/>
    </location>
</feature>
<dbReference type="InterPro" id="IPR050743">
    <property type="entry name" value="2-oxoacid_DH_E2_comp"/>
</dbReference>
<reference evidence="6" key="2">
    <citation type="submission" date="2021-04" db="EMBL/GenBank/DDBJ databases">
        <authorList>
            <person name="Podell S."/>
        </authorList>
    </citation>
    <scope>NUCLEOTIDE SEQUENCE</scope>
    <source>
        <strain evidence="6">Hildebrandi</strain>
    </source>
</reference>
<comment type="cofactor">
    <cofactor evidence="1">
        <name>(R)-lipoate</name>
        <dbReference type="ChEBI" id="CHEBI:83088"/>
    </cofactor>
</comment>
<dbReference type="InterPro" id="IPR001078">
    <property type="entry name" value="2-oxoacid_DH_actylTfrase"/>
</dbReference>
<proteinExistence type="predicted"/>
<dbReference type="PANTHER" id="PTHR43178">
    <property type="entry name" value="DIHYDROLIPOAMIDE ACETYLTRANSFERASE COMPONENT OF PYRUVATE DEHYDROGENASE COMPLEX"/>
    <property type="match status" value="1"/>
</dbReference>
<dbReference type="Proteomes" id="UP000693970">
    <property type="component" value="Unassembled WGS sequence"/>
</dbReference>
<keyword evidence="7" id="KW-1185">Reference proteome</keyword>
<gene>
    <name evidence="6" type="ORF">IV203_035971</name>
</gene>
<name>A0A9K3LEX6_9STRA</name>
<dbReference type="GO" id="GO:0031405">
    <property type="term" value="F:lipoic acid binding"/>
    <property type="evidence" value="ECO:0007669"/>
    <property type="project" value="TreeGrafter"/>
</dbReference>
<protein>
    <submittedName>
        <fullName evidence="6">Dehydrogenase</fullName>
    </submittedName>
</protein>